<sequence>MPYQHEIAAVEERLMQAVKHGDQRALEDMLSDKLLFIDKNGQITTCSTDLETYRSGELMIRHTDIHDKQINLTGNTAMVMVIERIRGRYRGKPFEGRYLYMRVWKRKKNCWKIAAASCSAMPVIEF</sequence>
<feature type="domain" description="DUF4440" evidence="1">
    <location>
        <begin position="7"/>
        <end position="113"/>
    </location>
</feature>
<dbReference type="SUPFAM" id="SSF54427">
    <property type="entry name" value="NTF2-like"/>
    <property type="match status" value="1"/>
</dbReference>
<reference evidence="2 3" key="1">
    <citation type="submission" date="2019-03" db="EMBL/GenBank/DDBJ databases">
        <title>Dyadobacter AR-3-6 sp. nov., isolated from arctic soil.</title>
        <authorList>
            <person name="Chaudhary D.K."/>
        </authorList>
    </citation>
    <scope>NUCLEOTIDE SEQUENCE [LARGE SCALE GENOMIC DNA]</scope>
    <source>
        <strain evidence="2 3">AR-3-6</strain>
    </source>
</reference>
<comment type="caution">
    <text evidence="2">The sequence shown here is derived from an EMBL/GenBank/DDBJ whole genome shotgun (WGS) entry which is preliminary data.</text>
</comment>
<dbReference type="Proteomes" id="UP000294850">
    <property type="component" value="Unassembled WGS sequence"/>
</dbReference>
<dbReference type="EMBL" id="SMFL01000005">
    <property type="protein sequence ID" value="TDE14435.1"/>
    <property type="molecule type" value="Genomic_DNA"/>
</dbReference>
<organism evidence="2 3">
    <name type="scientific">Dyadobacter psychrotolerans</name>
    <dbReference type="NCBI Taxonomy" id="2541721"/>
    <lineage>
        <taxon>Bacteria</taxon>
        <taxon>Pseudomonadati</taxon>
        <taxon>Bacteroidota</taxon>
        <taxon>Cytophagia</taxon>
        <taxon>Cytophagales</taxon>
        <taxon>Spirosomataceae</taxon>
        <taxon>Dyadobacter</taxon>
    </lineage>
</organism>
<dbReference type="AlphaFoldDB" id="A0A4R5DTH5"/>
<dbReference type="RefSeq" id="WP_131959019.1">
    <property type="nucleotide sequence ID" value="NZ_SMFL01000005.1"/>
</dbReference>
<evidence type="ECO:0000313" key="3">
    <source>
        <dbReference type="Proteomes" id="UP000294850"/>
    </source>
</evidence>
<keyword evidence="3" id="KW-1185">Reference proteome</keyword>
<dbReference type="InterPro" id="IPR027843">
    <property type="entry name" value="DUF4440"/>
</dbReference>
<accession>A0A4R5DTH5</accession>
<name>A0A4R5DTH5_9BACT</name>
<dbReference type="Gene3D" id="3.10.450.50">
    <property type="match status" value="1"/>
</dbReference>
<gene>
    <name evidence="2" type="ORF">E0F88_14635</name>
</gene>
<protein>
    <submittedName>
        <fullName evidence="2">Nuclear transport factor 2 family protein</fullName>
    </submittedName>
</protein>
<evidence type="ECO:0000259" key="1">
    <source>
        <dbReference type="Pfam" id="PF14534"/>
    </source>
</evidence>
<evidence type="ECO:0000313" key="2">
    <source>
        <dbReference type="EMBL" id="TDE14435.1"/>
    </source>
</evidence>
<dbReference type="OrthoDB" id="997066at2"/>
<dbReference type="InterPro" id="IPR032710">
    <property type="entry name" value="NTF2-like_dom_sf"/>
</dbReference>
<dbReference type="Pfam" id="PF14534">
    <property type="entry name" value="DUF4440"/>
    <property type="match status" value="1"/>
</dbReference>
<proteinExistence type="predicted"/>